<dbReference type="PANTHER" id="PTHR43690">
    <property type="entry name" value="NARDILYSIN"/>
    <property type="match status" value="1"/>
</dbReference>
<dbReference type="EMBL" id="UINC01027268">
    <property type="protein sequence ID" value="SVB06220.1"/>
    <property type="molecule type" value="Genomic_DNA"/>
</dbReference>
<gene>
    <name evidence="8" type="ORF">METZ01_LOCUS159074</name>
</gene>
<keyword evidence="3" id="KW-0378">Hydrolase</keyword>
<evidence type="ECO:0000256" key="4">
    <source>
        <dbReference type="ARBA" id="ARBA00022833"/>
    </source>
</evidence>
<dbReference type="Pfam" id="PF00675">
    <property type="entry name" value="Peptidase_M16"/>
    <property type="match status" value="1"/>
</dbReference>
<accession>A0A382AXE4</accession>
<dbReference type="InterPro" id="IPR011249">
    <property type="entry name" value="Metalloenz_LuxS/M16"/>
</dbReference>
<organism evidence="8">
    <name type="scientific">marine metagenome</name>
    <dbReference type="NCBI Taxonomy" id="408172"/>
    <lineage>
        <taxon>unclassified sequences</taxon>
        <taxon>metagenomes</taxon>
        <taxon>ecological metagenomes</taxon>
    </lineage>
</organism>
<name>A0A382AXE4_9ZZZZ</name>
<dbReference type="PANTHER" id="PTHR43690:SF17">
    <property type="entry name" value="PROTEIN YHJJ"/>
    <property type="match status" value="1"/>
</dbReference>
<evidence type="ECO:0000259" key="6">
    <source>
        <dbReference type="Pfam" id="PF00675"/>
    </source>
</evidence>
<evidence type="ECO:0000256" key="2">
    <source>
        <dbReference type="ARBA" id="ARBA00022670"/>
    </source>
</evidence>
<dbReference type="GO" id="GO:0006508">
    <property type="term" value="P:proteolysis"/>
    <property type="evidence" value="ECO:0007669"/>
    <property type="project" value="UniProtKB-KW"/>
</dbReference>
<sequence length="461" mass="52147">MGSSFKKSARHNALVISLLIAPAICADEVLIPYEMFVLDNGLTLIVHEDHKAPIVSVNIWYHVGSKNEQPSQTGFAHLFEHLMFQGSENFDGEYIESLQQIGATDLNGTTWFDRTNYFQNVPKTALDRVLWLESDRMGHLLGAIDQAKLDEQRGVVKNEKRQGENQPYDKVWRQLQKQVYTDGHPYSWETIGSMEDLDAASLEDVREWFRTYYGPNNAVLAVAGDVEAAEVLERVRYYFGDIAPGPPLVKLKEWIPRHTTERRERIEDRVSQERLYMAWTSPKWGTQAASELKLALQILGGDKNSRLYERLVYDEQIATDVEMVAYDLEIAGLTYVQASAKEGVDLAVIESAVKQEIQRFIARGPTAKELERVQTQYRASFLRGIERIGGFGGKSHVLAENMVYGGSPDYYQRKLGYIADASRADLRTVAGEWLRDNAYIAEVYPHVAMTAAAEGADRSKP</sequence>
<keyword evidence="5" id="KW-0482">Metalloprotease</keyword>
<evidence type="ECO:0000313" key="8">
    <source>
        <dbReference type="EMBL" id="SVB06220.1"/>
    </source>
</evidence>
<dbReference type="AlphaFoldDB" id="A0A382AXE4"/>
<feature type="non-terminal residue" evidence="8">
    <location>
        <position position="461"/>
    </location>
</feature>
<proteinExistence type="inferred from homology"/>
<dbReference type="GO" id="GO:0046872">
    <property type="term" value="F:metal ion binding"/>
    <property type="evidence" value="ECO:0007669"/>
    <property type="project" value="InterPro"/>
</dbReference>
<keyword evidence="2" id="KW-0645">Protease</keyword>
<keyword evidence="4" id="KW-0862">Zinc</keyword>
<dbReference type="InterPro" id="IPR050626">
    <property type="entry name" value="Peptidase_M16"/>
</dbReference>
<evidence type="ECO:0000256" key="5">
    <source>
        <dbReference type="ARBA" id="ARBA00023049"/>
    </source>
</evidence>
<evidence type="ECO:0000256" key="3">
    <source>
        <dbReference type="ARBA" id="ARBA00022801"/>
    </source>
</evidence>
<feature type="domain" description="Peptidase M16 N-terminal" evidence="6">
    <location>
        <begin position="46"/>
        <end position="181"/>
    </location>
</feature>
<dbReference type="InterPro" id="IPR011765">
    <property type="entry name" value="Pept_M16_N"/>
</dbReference>
<comment type="similarity">
    <text evidence="1">Belongs to the peptidase M16 family.</text>
</comment>
<protein>
    <recommendedName>
        <fullName evidence="9">Peptidase M16 N-terminal domain-containing protein</fullName>
    </recommendedName>
</protein>
<evidence type="ECO:0000259" key="7">
    <source>
        <dbReference type="Pfam" id="PF05193"/>
    </source>
</evidence>
<dbReference type="Gene3D" id="3.30.830.10">
    <property type="entry name" value="Metalloenzyme, LuxS/M16 peptidase-like"/>
    <property type="match status" value="2"/>
</dbReference>
<evidence type="ECO:0008006" key="9">
    <source>
        <dbReference type="Google" id="ProtNLM"/>
    </source>
</evidence>
<dbReference type="Pfam" id="PF05193">
    <property type="entry name" value="Peptidase_M16_C"/>
    <property type="match status" value="1"/>
</dbReference>
<reference evidence="8" key="1">
    <citation type="submission" date="2018-05" db="EMBL/GenBank/DDBJ databases">
        <authorList>
            <person name="Lanie J.A."/>
            <person name="Ng W.-L."/>
            <person name="Kazmierczak K.M."/>
            <person name="Andrzejewski T.M."/>
            <person name="Davidsen T.M."/>
            <person name="Wayne K.J."/>
            <person name="Tettelin H."/>
            <person name="Glass J.I."/>
            <person name="Rusch D."/>
            <person name="Podicherti R."/>
            <person name="Tsui H.-C.T."/>
            <person name="Winkler M.E."/>
        </authorList>
    </citation>
    <scope>NUCLEOTIDE SEQUENCE</scope>
</reference>
<dbReference type="InterPro" id="IPR007863">
    <property type="entry name" value="Peptidase_M16_C"/>
</dbReference>
<dbReference type="SUPFAM" id="SSF63411">
    <property type="entry name" value="LuxS/MPP-like metallohydrolase"/>
    <property type="match status" value="2"/>
</dbReference>
<feature type="domain" description="Peptidase M16 C-terminal" evidence="7">
    <location>
        <begin position="201"/>
        <end position="376"/>
    </location>
</feature>
<evidence type="ECO:0000256" key="1">
    <source>
        <dbReference type="ARBA" id="ARBA00007261"/>
    </source>
</evidence>
<dbReference type="GO" id="GO:0008237">
    <property type="term" value="F:metallopeptidase activity"/>
    <property type="evidence" value="ECO:0007669"/>
    <property type="project" value="UniProtKB-KW"/>
</dbReference>